<dbReference type="InterPro" id="IPR027624">
    <property type="entry name" value="TOMM_cyclo_SagD"/>
</dbReference>
<sequence length="432" mass="49636">MYKIDTNHLQAVRMVSPETGILSHIMRMSRLNEDPKLISYGIWPGDTEPLGGEKFGGRSSGCGWGDEDALLGTVGETLERYSSAFYDIKMARYCSYNELPDGVNVHPSEYGLFHEKQHADERFKLKPFDENIKRHWFQCVDLTNGAEGWIPGEFIYMPFTVGHEWITLTTSTGLAAHTSMSKCLLTALYEGIERDSFVITWLQGLAPPKIVIDADIQAYLDEHIPAKYEWNFIDITYDVGVPTVLGICIGEAEFGEFVAVGCATRPTHGQAIRKAIKEISQGIPYFRFLLGQEKDWTPDDDYHKIQNFEQHSIFYTKRRDLWHVFDRYRNAPEERKIDFNLETGRTDKEEVRHVLRQIKNAGCNVLFKDTTTPDVRQSGFYTARAFVPQFVQLAGAYPFYYNGARRLYEVPAKMGYPVRDYDNLVKYPHPFP</sequence>
<dbReference type="InterPro" id="IPR003776">
    <property type="entry name" value="YcaO-like_dom"/>
</dbReference>
<dbReference type="RefSeq" id="WP_147932283.1">
    <property type="nucleotide sequence ID" value="NZ_VOXD01000036.1"/>
</dbReference>
<keyword evidence="3" id="KW-1185">Reference proteome</keyword>
<dbReference type="PROSITE" id="PS51664">
    <property type="entry name" value="YCAO"/>
    <property type="match status" value="1"/>
</dbReference>
<dbReference type="Proteomes" id="UP000321907">
    <property type="component" value="Unassembled WGS sequence"/>
</dbReference>
<protein>
    <recommendedName>
        <fullName evidence="1">YcaO domain-containing protein</fullName>
    </recommendedName>
</protein>
<reference evidence="2 3" key="1">
    <citation type="submission" date="2019-08" db="EMBL/GenBank/DDBJ databases">
        <title>Lewinella sp. strain SSH13 Genome sequencing and assembly.</title>
        <authorList>
            <person name="Kim I."/>
        </authorList>
    </citation>
    <scope>NUCLEOTIDE SEQUENCE [LARGE SCALE GENOMIC DNA]</scope>
    <source>
        <strain evidence="2 3">SSH13</strain>
    </source>
</reference>
<dbReference type="Pfam" id="PF02624">
    <property type="entry name" value="YcaO"/>
    <property type="match status" value="1"/>
</dbReference>
<proteinExistence type="predicted"/>
<feature type="domain" description="YcaO" evidence="1">
    <location>
        <begin position="61"/>
        <end position="432"/>
    </location>
</feature>
<dbReference type="EMBL" id="VOXD01000036">
    <property type="protein sequence ID" value="TXF87111.1"/>
    <property type="molecule type" value="Genomic_DNA"/>
</dbReference>
<dbReference type="AlphaFoldDB" id="A0A5C7F8R8"/>
<dbReference type="NCBIfam" id="TIGR03604">
    <property type="entry name" value="TOMM_cyclo_SagD"/>
    <property type="match status" value="1"/>
</dbReference>
<organism evidence="2 3">
    <name type="scientific">Neolewinella aurantiaca</name>
    <dbReference type="NCBI Taxonomy" id="2602767"/>
    <lineage>
        <taxon>Bacteria</taxon>
        <taxon>Pseudomonadati</taxon>
        <taxon>Bacteroidota</taxon>
        <taxon>Saprospiria</taxon>
        <taxon>Saprospirales</taxon>
        <taxon>Lewinellaceae</taxon>
        <taxon>Neolewinella</taxon>
    </lineage>
</organism>
<dbReference type="Gene3D" id="3.30.160.660">
    <property type="match status" value="1"/>
</dbReference>
<evidence type="ECO:0000259" key="1">
    <source>
        <dbReference type="PROSITE" id="PS51664"/>
    </source>
</evidence>
<dbReference type="PANTHER" id="PTHR37809:SF1">
    <property type="entry name" value="RIBOSOMAL PROTEIN S12 METHYLTHIOTRANSFERASE ACCESSORY FACTOR YCAO"/>
    <property type="match status" value="1"/>
</dbReference>
<evidence type="ECO:0000313" key="3">
    <source>
        <dbReference type="Proteomes" id="UP000321907"/>
    </source>
</evidence>
<dbReference type="Gene3D" id="3.30.40.250">
    <property type="match status" value="1"/>
</dbReference>
<dbReference type="Gene3D" id="3.30.1330.230">
    <property type="match status" value="1"/>
</dbReference>
<name>A0A5C7F8R8_9BACT</name>
<evidence type="ECO:0000313" key="2">
    <source>
        <dbReference type="EMBL" id="TXF87111.1"/>
    </source>
</evidence>
<dbReference type="PANTHER" id="PTHR37809">
    <property type="entry name" value="RIBOSOMAL PROTEIN S12 METHYLTHIOTRANSFERASE ACCESSORY FACTOR YCAO"/>
    <property type="match status" value="1"/>
</dbReference>
<accession>A0A5C7F8R8</accession>
<comment type="caution">
    <text evidence="2">The sequence shown here is derived from an EMBL/GenBank/DDBJ whole genome shotgun (WGS) entry which is preliminary data.</text>
</comment>
<dbReference type="OrthoDB" id="2379922at2"/>
<gene>
    <name evidence="2" type="ORF">FUA23_18640</name>
</gene>